<dbReference type="InterPro" id="IPR036188">
    <property type="entry name" value="FAD/NAD-bd_sf"/>
</dbReference>
<evidence type="ECO:0000256" key="1">
    <source>
        <dbReference type="ARBA" id="ARBA00007532"/>
    </source>
</evidence>
<comment type="caution">
    <text evidence="3">The sequence shown here is derived from an EMBL/GenBank/DDBJ whole genome shotgun (WGS) entry which is preliminary data.</text>
</comment>
<evidence type="ECO:0000313" key="3">
    <source>
        <dbReference type="EMBL" id="RTZ77964.1"/>
    </source>
</evidence>
<dbReference type="AlphaFoldDB" id="A0A432G2Z7"/>
<dbReference type="PRINTS" id="PR00368">
    <property type="entry name" value="FADPNR"/>
</dbReference>
<comment type="similarity">
    <text evidence="1">Belongs to the class-I pyridine nucleotide-disulfide oxidoreductase family.</text>
</comment>
<gene>
    <name evidence="3" type="ORF">DSY97_08810</name>
</gene>
<dbReference type="GO" id="GO:0006103">
    <property type="term" value="P:2-oxoglutarate metabolic process"/>
    <property type="evidence" value="ECO:0007669"/>
    <property type="project" value="TreeGrafter"/>
</dbReference>
<feature type="non-terminal residue" evidence="3">
    <location>
        <position position="171"/>
    </location>
</feature>
<dbReference type="Gene3D" id="3.50.50.60">
    <property type="entry name" value="FAD/NAD(P)-binding domain"/>
    <property type="match status" value="2"/>
</dbReference>
<dbReference type="SUPFAM" id="SSF51905">
    <property type="entry name" value="FAD/NAD(P)-binding domain"/>
    <property type="match status" value="1"/>
</dbReference>
<evidence type="ECO:0000313" key="4">
    <source>
        <dbReference type="Proteomes" id="UP000286801"/>
    </source>
</evidence>
<dbReference type="Pfam" id="PF07992">
    <property type="entry name" value="Pyr_redox_2"/>
    <property type="match status" value="1"/>
</dbReference>
<feature type="domain" description="FAD/NAD(P)-binding" evidence="2">
    <location>
        <begin position="4"/>
        <end position="154"/>
    </location>
</feature>
<dbReference type="InterPro" id="IPR050151">
    <property type="entry name" value="Class-I_Pyr_Nuc-Dis_Oxidored"/>
</dbReference>
<sequence>MEKYDLCIIGGGPSGYAAAMRAVDFNKSVLLVERDRLGGAGIYDGALSSKTFWEISKEFASFSKKMLHYGLAEPDVHFHNVLQEVNDAVFERSDQLEEHLRLVIQLRPEAFRYIKGSAHLISSSEIELETDSGTEKVNAENIIIATGSRPRKIPSITIDEDIIMTSDGISS</sequence>
<organism evidence="3 4">
    <name type="scientific">SAR324 cluster bacterium</name>
    <dbReference type="NCBI Taxonomy" id="2024889"/>
    <lineage>
        <taxon>Bacteria</taxon>
        <taxon>Deltaproteobacteria</taxon>
        <taxon>SAR324 cluster</taxon>
    </lineage>
</organism>
<accession>A0A432G2Z7</accession>
<dbReference type="PANTHER" id="PTHR22912">
    <property type="entry name" value="DISULFIDE OXIDOREDUCTASE"/>
    <property type="match status" value="1"/>
</dbReference>
<evidence type="ECO:0000259" key="2">
    <source>
        <dbReference type="Pfam" id="PF07992"/>
    </source>
</evidence>
<dbReference type="GO" id="GO:0045252">
    <property type="term" value="C:oxoglutarate dehydrogenase complex"/>
    <property type="evidence" value="ECO:0007669"/>
    <property type="project" value="TreeGrafter"/>
</dbReference>
<dbReference type="InterPro" id="IPR023753">
    <property type="entry name" value="FAD/NAD-binding_dom"/>
</dbReference>
<protein>
    <submittedName>
        <fullName evidence="3">Pyridine nucleotide-disulfide oxidoreductase</fullName>
    </submittedName>
</protein>
<dbReference type="PANTHER" id="PTHR22912:SF151">
    <property type="entry name" value="DIHYDROLIPOYL DEHYDROGENASE, MITOCHONDRIAL"/>
    <property type="match status" value="1"/>
</dbReference>
<dbReference type="PRINTS" id="PR00411">
    <property type="entry name" value="PNDRDTASEI"/>
</dbReference>
<reference evidence="3 4" key="1">
    <citation type="submission" date="2018-06" db="EMBL/GenBank/DDBJ databases">
        <title>Combined omics and stable isotope probing to characterize newly discovered Mariana Back-Arc vent microbial communities.</title>
        <authorList>
            <person name="Trembath-Reichert E."/>
            <person name="Huber J.A."/>
        </authorList>
    </citation>
    <scope>NUCLEOTIDE SEQUENCE [LARGE SCALE GENOMIC DNA]</scope>
    <source>
        <strain evidence="3">MAG 63_1</strain>
    </source>
</reference>
<dbReference type="GO" id="GO:0050660">
    <property type="term" value="F:flavin adenine dinucleotide binding"/>
    <property type="evidence" value="ECO:0007669"/>
    <property type="project" value="TreeGrafter"/>
</dbReference>
<dbReference type="GO" id="GO:0004148">
    <property type="term" value="F:dihydrolipoyl dehydrogenase (NADH) activity"/>
    <property type="evidence" value="ECO:0007669"/>
    <property type="project" value="TreeGrafter"/>
</dbReference>
<proteinExistence type="inferred from homology"/>
<dbReference type="Proteomes" id="UP000286801">
    <property type="component" value="Unassembled WGS sequence"/>
</dbReference>
<dbReference type="EMBL" id="QNZL01000232">
    <property type="protein sequence ID" value="RTZ77964.1"/>
    <property type="molecule type" value="Genomic_DNA"/>
</dbReference>
<name>A0A432G2Z7_9DELT</name>